<accession>A0A4P7BD99</accession>
<dbReference type="Proteomes" id="UP000294359">
    <property type="component" value="Chromosome"/>
</dbReference>
<evidence type="ECO:0000256" key="3">
    <source>
        <dbReference type="ARBA" id="ARBA00022475"/>
    </source>
</evidence>
<reference evidence="11 12" key="2">
    <citation type="submission" date="2019-03" db="EMBL/GenBank/DDBJ databases">
        <title>Draft Genome Sequences of Six Type Strains of the Genus Massilia.</title>
        <authorList>
            <person name="Miess H."/>
            <person name="Frediansyhah A."/>
            <person name="Gross H."/>
        </authorList>
    </citation>
    <scope>NUCLEOTIDE SEQUENCE [LARGE SCALE GENOMIC DNA]</scope>
    <source>
        <strain evidence="11 12">DSM 17505</strain>
    </source>
</reference>
<dbReference type="Pfam" id="PF04143">
    <property type="entry name" value="Sulf_transp"/>
    <property type="match status" value="1"/>
</dbReference>
<evidence type="ECO:0000313" key="12">
    <source>
        <dbReference type="Proteomes" id="UP000294359"/>
    </source>
</evidence>
<dbReference type="PANTHER" id="PTHR30574:SF1">
    <property type="entry name" value="SULPHUR TRANSPORT DOMAIN-CONTAINING PROTEIN"/>
    <property type="match status" value="1"/>
</dbReference>
<sequence length="405" mass="42071">MSHYASLPARPGQLVNPRPLGIALLLILLGAWYLATAVGSGQAALYVVGALLGVTLYHAAFGFTSAWRVFIADGRGAGLRAQMIMLAIGVALFFPALSAGELFGTPVRGLVSPAGTSVIVGAFIFGIGMQLGGGCASGTLYTVGGGSTRMVVTLVAFIAGSLIGTAHMPFWTSLPQLEPISVVKTLGLVPALALNWLVFALIAAVTIYVEKRRHGRLVGENLRPAHASPWLHGPWPLVAGAVALVLLNFATLALSGRPWGVTSAFALWGAKAASLLGVDVASWTYWSTKANAAALAAPVTQDVTSVMDFGIVLGAMLAAALAGRYAPVWRLPLRSLVAAVVGGLLLGYGARLAYGCNIGAYFSGIVSGSLHGWLWLVFAFIGNVLGTRLRPLFGLEVERVRPTAC</sequence>
<comment type="similarity">
    <text evidence="8">Belongs to the TsuA/YedE (TC 9.B.102) family.</text>
</comment>
<keyword evidence="3" id="KW-1003">Cell membrane</keyword>
<gene>
    <name evidence="11" type="ORF">E1742_02995</name>
    <name evidence="10" type="ORF">GCM10007388_42820</name>
</gene>
<feature type="transmembrane region" description="Helical" evidence="9">
    <location>
        <begin position="79"/>
        <end position="98"/>
    </location>
</feature>
<name>A0A4P7BD99_9BURK</name>
<evidence type="ECO:0000256" key="2">
    <source>
        <dbReference type="ARBA" id="ARBA00022448"/>
    </source>
</evidence>
<reference evidence="10" key="3">
    <citation type="submission" date="2022-12" db="EMBL/GenBank/DDBJ databases">
        <authorList>
            <person name="Sun Q."/>
            <person name="Kim S."/>
        </authorList>
    </citation>
    <scope>NUCLEOTIDE SEQUENCE</scope>
    <source>
        <strain evidence="10">KCTC 12344</strain>
    </source>
</reference>
<evidence type="ECO:0000256" key="7">
    <source>
        <dbReference type="ARBA" id="ARBA00023136"/>
    </source>
</evidence>
<evidence type="ECO:0000313" key="13">
    <source>
        <dbReference type="Proteomes" id="UP000619512"/>
    </source>
</evidence>
<feature type="transmembrane region" description="Helical" evidence="9">
    <location>
        <begin position="150"/>
        <end position="168"/>
    </location>
</feature>
<dbReference type="EMBL" id="BMWW01000009">
    <property type="protein sequence ID" value="GGZ04680.1"/>
    <property type="molecule type" value="Genomic_DNA"/>
</dbReference>
<dbReference type="RefSeq" id="WP_134383489.1">
    <property type="nucleotide sequence ID" value="NZ_BMWW01000009.1"/>
</dbReference>
<evidence type="ECO:0000256" key="4">
    <source>
        <dbReference type="ARBA" id="ARBA00022519"/>
    </source>
</evidence>
<dbReference type="PANTHER" id="PTHR30574">
    <property type="entry name" value="INNER MEMBRANE PROTEIN YEDE"/>
    <property type="match status" value="1"/>
</dbReference>
<evidence type="ECO:0000256" key="5">
    <source>
        <dbReference type="ARBA" id="ARBA00022692"/>
    </source>
</evidence>
<proteinExistence type="inferred from homology"/>
<evidence type="ECO:0000256" key="6">
    <source>
        <dbReference type="ARBA" id="ARBA00022989"/>
    </source>
</evidence>
<keyword evidence="6 9" id="KW-1133">Transmembrane helix</keyword>
<evidence type="ECO:0000256" key="9">
    <source>
        <dbReference type="SAM" id="Phobius"/>
    </source>
</evidence>
<keyword evidence="5 9" id="KW-0812">Transmembrane</keyword>
<dbReference type="AlphaFoldDB" id="A0A4P7BD99"/>
<keyword evidence="12" id="KW-1185">Reference proteome</keyword>
<feature type="transmembrane region" description="Helical" evidence="9">
    <location>
        <begin position="230"/>
        <end position="254"/>
    </location>
</feature>
<evidence type="ECO:0000313" key="11">
    <source>
        <dbReference type="EMBL" id="QBQ35249.1"/>
    </source>
</evidence>
<feature type="transmembrane region" description="Helical" evidence="9">
    <location>
        <begin position="335"/>
        <end position="354"/>
    </location>
</feature>
<keyword evidence="2" id="KW-0813">Transport</keyword>
<dbReference type="Proteomes" id="UP000619512">
    <property type="component" value="Unassembled WGS sequence"/>
</dbReference>
<feature type="transmembrane region" description="Helical" evidence="9">
    <location>
        <begin position="360"/>
        <end position="385"/>
    </location>
</feature>
<feature type="transmembrane region" description="Helical" evidence="9">
    <location>
        <begin position="20"/>
        <end position="38"/>
    </location>
</feature>
<dbReference type="GO" id="GO:0005886">
    <property type="term" value="C:plasma membrane"/>
    <property type="evidence" value="ECO:0007669"/>
    <property type="project" value="UniProtKB-SubCell"/>
</dbReference>
<feature type="transmembrane region" description="Helical" evidence="9">
    <location>
        <begin position="305"/>
        <end position="323"/>
    </location>
</feature>
<comment type="subcellular location">
    <subcellularLocation>
        <location evidence="1">Cell inner membrane</location>
        <topology evidence="1">Multi-pass membrane protein</topology>
    </subcellularLocation>
</comment>
<dbReference type="OrthoDB" id="9794165at2"/>
<feature type="transmembrane region" description="Helical" evidence="9">
    <location>
        <begin position="44"/>
        <end position="67"/>
    </location>
</feature>
<feature type="transmembrane region" description="Helical" evidence="9">
    <location>
        <begin position="188"/>
        <end position="209"/>
    </location>
</feature>
<reference evidence="10" key="1">
    <citation type="journal article" date="2014" name="Int. J. Syst. Evol. Microbiol.">
        <title>Complete genome sequence of Corynebacterium casei LMG S-19264T (=DSM 44701T), isolated from a smear-ripened cheese.</title>
        <authorList>
            <consortium name="US DOE Joint Genome Institute (JGI-PGF)"/>
            <person name="Walter F."/>
            <person name="Albersmeier A."/>
            <person name="Kalinowski J."/>
            <person name="Ruckert C."/>
        </authorList>
    </citation>
    <scope>NUCLEOTIDE SEQUENCE</scope>
    <source>
        <strain evidence="10">KCTC 12344</strain>
    </source>
</reference>
<keyword evidence="4" id="KW-0997">Cell inner membrane</keyword>
<protein>
    <submittedName>
        <fullName evidence="11">YeeE/YedE family protein</fullName>
    </submittedName>
</protein>
<evidence type="ECO:0000256" key="1">
    <source>
        <dbReference type="ARBA" id="ARBA00004429"/>
    </source>
</evidence>
<evidence type="ECO:0000256" key="8">
    <source>
        <dbReference type="ARBA" id="ARBA00035655"/>
    </source>
</evidence>
<organism evidence="10 13">
    <name type="scientific">Pseudoduganella plicata</name>
    <dbReference type="NCBI Taxonomy" id="321984"/>
    <lineage>
        <taxon>Bacteria</taxon>
        <taxon>Pseudomonadati</taxon>
        <taxon>Pseudomonadota</taxon>
        <taxon>Betaproteobacteria</taxon>
        <taxon>Burkholderiales</taxon>
        <taxon>Oxalobacteraceae</taxon>
        <taxon>Telluria group</taxon>
        <taxon>Pseudoduganella</taxon>
    </lineage>
</organism>
<dbReference type="InterPro" id="IPR007272">
    <property type="entry name" value="Sulf_transp_TsuA/YedE"/>
</dbReference>
<evidence type="ECO:0000313" key="10">
    <source>
        <dbReference type="EMBL" id="GGZ04680.1"/>
    </source>
</evidence>
<feature type="transmembrane region" description="Helical" evidence="9">
    <location>
        <begin position="118"/>
        <end position="143"/>
    </location>
</feature>
<keyword evidence="7 9" id="KW-0472">Membrane</keyword>
<dbReference type="EMBL" id="CP038026">
    <property type="protein sequence ID" value="QBQ35249.1"/>
    <property type="molecule type" value="Genomic_DNA"/>
</dbReference>